<evidence type="ECO:0000256" key="5">
    <source>
        <dbReference type="ARBA" id="ARBA00023136"/>
    </source>
</evidence>
<evidence type="ECO:0000256" key="2">
    <source>
        <dbReference type="ARBA" id="ARBA00022475"/>
    </source>
</evidence>
<evidence type="ECO:0000256" key="1">
    <source>
        <dbReference type="ARBA" id="ARBA00004651"/>
    </source>
</evidence>
<reference evidence="8 11" key="1">
    <citation type="submission" date="2016-10" db="EMBL/GenBank/DDBJ databases">
        <title>Methanohalophilus halophilus.</title>
        <authorList>
            <person name="L'haridon S."/>
        </authorList>
    </citation>
    <scope>NUCLEOTIDE SEQUENCE [LARGE SCALE GENOMIC DNA]</scope>
    <source>
        <strain evidence="8 11">Z-7982</strain>
    </source>
</reference>
<dbReference type="KEGG" id="mhaz:BHR79_07135"/>
<dbReference type="RefSeq" id="WP_072561711.1">
    <property type="nucleotide sequence ID" value="NZ_CP017921.1"/>
</dbReference>
<keyword evidence="10" id="KW-0969">Cilium</keyword>
<evidence type="ECO:0000256" key="6">
    <source>
        <dbReference type="SAM" id="Phobius"/>
    </source>
</evidence>
<accession>A0A1L3Q337</accession>
<keyword evidence="10" id="KW-0282">Flagellum</keyword>
<keyword evidence="5 6" id="KW-0472">Membrane</keyword>
<dbReference type="EMBL" id="RJJG01000003">
    <property type="protein sequence ID" value="RNI09657.1"/>
    <property type="molecule type" value="Genomic_DNA"/>
</dbReference>
<dbReference type="Proteomes" id="UP000186879">
    <property type="component" value="Chromosome"/>
</dbReference>
<keyword evidence="4 6" id="KW-1133">Transmembrane helix</keyword>
<sequence>MSKRYFSYAYTLFGDLFAKKRLKYHRLRHNLLKSRMNIGYDMYLSGAMLSAIIGSILVLLFLNILIFITGIPEIPGTRLYLPYWFAPIVPYKALIVQVSGSIAILLLSFVSIFKGFVLYPALVAGDRKRNIEQILPYAINYMSAMSGAGVLPVELFKSLAKNSIYGEVAVEVRYLVRDMEVLGKDLVTAMKNISLTTPSPMLQEFLQGAITVVTSGGELEPYFKIKTDQYIVENRQRQKEFLETLGLLGETYVTAFVAGPLFLIIVISIMSIMGGANMLFLYILVYAIVPVGSILFVILISSLTPEE</sequence>
<feature type="transmembrane region" description="Helical" evidence="6">
    <location>
        <begin position="91"/>
        <end position="113"/>
    </location>
</feature>
<gene>
    <name evidence="8" type="ORF">BHR79_07135</name>
    <name evidence="9" type="ORF">EFE40_03100</name>
    <name evidence="10" type="ORF">SAMN04515625_1084</name>
</gene>
<organism evidence="8 11">
    <name type="scientific">Methanohalophilus halophilus</name>
    <dbReference type="NCBI Taxonomy" id="2177"/>
    <lineage>
        <taxon>Archaea</taxon>
        <taxon>Methanobacteriati</taxon>
        <taxon>Methanobacteriota</taxon>
        <taxon>Stenosarchaea group</taxon>
        <taxon>Methanomicrobia</taxon>
        <taxon>Methanosarcinales</taxon>
        <taxon>Methanosarcinaceae</taxon>
        <taxon>Methanohalophilus</taxon>
    </lineage>
</organism>
<evidence type="ECO:0000256" key="3">
    <source>
        <dbReference type="ARBA" id="ARBA00022692"/>
    </source>
</evidence>
<evidence type="ECO:0000313" key="9">
    <source>
        <dbReference type="EMBL" id="RNI09657.1"/>
    </source>
</evidence>
<reference evidence="9 13" key="3">
    <citation type="submission" date="2018-10" db="EMBL/GenBank/DDBJ databases">
        <title>Cultivation of a novel Methanohalophilus strain from Kebrit Deep of the Red Sea and a genomic comparison of members of the genus Methanohalophilus.</title>
        <authorList>
            <person name="Guan Y."/>
            <person name="Ngugi D.K."/>
            <person name="Stingl U."/>
        </authorList>
    </citation>
    <scope>NUCLEOTIDE SEQUENCE [LARGE SCALE GENOMIC DNA]</scope>
    <source>
        <strain evidence="9 13">DSM 3094</strain>
    </source>
</reference>
<evidence type="ECO:0000256" key="4">
    <source>
        <dbReference type="ARBA" id="ARBA00022989"/>
    </source>
</evidence>
<keyword evidence="10" id="KW-0966">Cell projection</keyword>
<dbReference type="InterPro" id="IPR018076">
    <property type="entry name" value="T2SS_GspF_dom"/>
</dbReference>
<dbReference type="STRING" id="2177.BHR79_07135"/>
<evidence type="ECO:0000259" key="7">
    <source>
        <dbReference type="Pfam" id="PF00482"/>
    </source>
</evidence>
<protein>
    <submittedName>
        <fullName evidence="10">Flagellar protein FlaJ</fullName>
    </submittedName>
    <submittedName>
        <fullName evidence="8">Secretion system protein</fullName>
    </submittedName>
</protein>
<dbReference type="PANTHER" id="PTHR35402:SF1">
    <property type="entry name" value="TYPE II SECRETION SYSTEM PROTEIN GSPF DOMAIN-CONTAINING PROTEIN"/>
    <property type="match status" value="1"/>
</dbReference>
<dbReference type="PANTHER" id="PTHR35402">
    <property type="entry name" value="INTEGRAL MEMBRANE PROTEIN-RELATED"/>
    <property type="match status" value="1"/>
</dbReference>
<dbReference type="GO" id="GO:0005886">
    <property type="term" value="C:plasma membrane"/>
    <property type="evidence" value="ECO:0007669"/>
    <property type="project" value="UniProtKB-SubCell"/>
</dbReference>
<evidence type="ECO:0000313" key="10">
    <source>
        <dbReference type="EMBL" id="SDW51504.1"/>
    </source>
</evidence>
<feature type="transmembrane region" description="Helical" evidence="6">
    <location>
        <begin position="43"/>
        <end position="71"/>
    </location>
</feature>
<evidence type="ECO:0000313" key="13">
    <source>
        <dbReference type="Proteomes" id="UP000267921"/>
    </source>
</evidence>
<reference evidence="10 12" key="2">
    <citation type="submission" date="2016-10" db="EMBL/GenBank/DDBJ databases">
        <authorList>
            <person name="de Groot N.N."/>
        </authorList>
    </citation>
    <scope>NUCLEOTIDE SEQUENCE [LARGE SCALE GENOMIC DNA]</scope>
    <source>
        <strain evidence="10 12">Z-7982</strain>
    </source>
</reference>
<dbReference type="OrthoDB" id="12374at2157"/>
<comment type="subcellular location">
    <subcellularLocation>
        <location evidence="1">Cell membrane</location>
        <topology evidence="1">Multi-pass membrane protein</topology>
    </subcellularLocation>
</comment>
<dbReference type="Proteomes" id="UP000198669">
    <property type="component" value="Unassembled WGS sequence"/>
</dbReference>
<feature type="transmembrane region" description="Helical" evidence="6">
    <location>
        <begin position="252"/>
        <end position="272"/>
    </location>
</feature>
<feature type="transmembrane region" description="Helical" evidence="6">
    <location>
        <begin position="279"/>
        <end position="303"/>
    </location>
</feature>
<dbReference type="EMBL" id="FNMU01000003">
    <property type="protein sequence ID" value="SDW51504.1"/>
    <property type="molecule type" value="Genomic_DNA"/>
</dbReference>
<dbReference type="EMBL" id="CP017921">
    <property type="protein sequence ID" value="APH39278.1"/>
    <property type="molecule type" value="Genomic_DNA"/>
</dbReference>
<feature type="transmembrane region" description="Helical" evidence="6">
    <location>
        <begin position="134"/>
        <end position="153"/>
    </location>
</feature>
<evidence type="ECO:0000313" key="8">
    <source>
        <dbReference type="EMBL" id="APH39278.1"/>
    </source>
</evidence>
<name>A0A1L3Q337_9EURY</name>
<keyword evidence="2" id="KW-1003">Cell membrane</keyword>
<evidence type="ECO:0000313" key="11">
    <source>
        <dbReference type="Proteomes" id="UP000186879"/>
    </source>
</evidence>
<keyword evidence="11" id="KW-1185">Reference proteome</keyword>
<dbReference type="Pfam" id="PF00482">
    <property type="entry name" value="T2SSF"/>
    <property type="match status" value="1"/>
</dbReference>
<dbReference type="InterPro" id="IPR056569">
    <property type="entry name" value="ArlJ-like"/>
</dbReference>
<feature type="domain" description="Type II secretion system protein GspF" evidence="7">
    <location>
        <begin position="139"/>
        <end position="266"/>
    </location>
</feature>
<evidence type="ECO:0000313" key="12">
    <source>
        <dbReference type="Proteomes" id="UP000198669"/>
    </source>
</evidence>
<dbReference type="AlphaFoldDB" id="A0A1L3Q337"/>
<dbReference type="Proteomes" id="UP000267921">
    <property type="component" value="Unassembled WGS sequence"/>
</dbReference>
<proteinExistence type="predicted"/>
<dbReference type="GeneID" id="30583528"/>
<keyword evidence="3 6" id="KW-0812">Transmembrane</keyword>